<accession>A0A1L7LJ57</accession>
<organism evidence="1 2">
    <name type="scientific">Streptococcus troglodytae</name>
    <dbReference type="NCBI Taxonomy" id="1111760"/>
    <lineage>
        <taxon>Bacteria</taxon>
        <taxon>Bacillati</taxon>
        <taxon>Bacillota</taxon>
        <taxon>Bacilli</taxon>
        <taxon>Lactobacillales</taxon>
        <taxon>Streptococcaceae</taxon>
        <taxon>Streptococcus</taxon>
    </lineage>
</organism>
<proteinExistence type="predicted"/>
<reference evidence="1 2" key="1">
    <citation type="journal article" date="2016" name="Microbiol. Immunol.">
        <title>Complete genome sequence of Streptococcus troglodytae TKU31 isolated from the oral cavity of a chimpanzee (Pan troglodytes).</title>
        <authorList>
            <person name="Okamoto M."/>
            <person name="Naito M."/>
            <person name="Miyanohara M."/>
            <person name="Imai S."/>
            <person name="Nomura Y."/>
            <person name="Saito W."/>
            <person name="Momoi Y."/>
            <person name="Takada K."/>
            <person name="Miyabe-Nishiwaki T."/>
            <person name="Tomonaga M."/>
            <person name="Hanada N."/>
        </authorList>
    </citation>
    <scope>NUCLEOTIDE SEQUENCE [LARGE SCALE GENOMIC DNA]</scope>
    <source>
        <strain evidence="2">TKU 31</strain>
    </source>
</reference>
<dbReference type="KEGG" id="strg:SRT_08010"/>
<dbReference type="EMBL" id="AP014612">
    <property type="protein sequence ID" value="BAQ24062.1"/>
    <property type="molecule type" value="Genomic_DNA"/>
</dbReference>
<evidence type="ECO:0000313" key="2">
    <source>
        <dbReference type="Proteomes" id="UP000217758"/>
    </source>
</evidence>
<dbReference type="NCBIfam" id="NF046040">
    <property type="entry name" value="RelB_antitoxin"/>
    <property type="match status" value="1"/>
</dbReference>
<sequence>MASKRIFCERCSDDVPFHIVDDLSEYVQTHGLTISESARQAMLERIEDDYDLQVLRQAMAEDDGTRISHREVFKEFGIKV</sequence>
<name>A0A1L7LJ57_9STRE</name>
<protein>
    <recommendedName>
        <fullName evidence="3">CopG family transcriptional regulator</fullName>
    </recommendedName>
</protein>
<dbReference type="AlphaFoldDB" id="A0A1L7LJ57"/>
<evidence type="ECO:0008006" key="3">
    <source>
        <dbReference type="Google" id="ProtNLM"/>
    </source>
</evidence>
<dbReference type="Pfam" id="PF19807">
    <property type="entry name" value="DUF6290"/>
    <property type="match status" value="1"/>
</dbReference>
<keyword evidence="2" id="KW-1185">Reference proteome</keyword>
<dbReference type="InterPro" id="IPR046257">
    <property type="entry name" value="DUF6290"/>
</dbReference>
<gene>
    <name evidence="1" type="ORF">SRT_08010</name>
</gene>
<dbReference type="Proteomes" id="UP000217758">
    <property type="component" value="Chromosome"/>
</dbReference>
<evidence type="ECO:0000313" key="1">
    <source>
        <dbReference type="EMBL" id="BAQ24062.1"/>
    </source>
</evidence>
<dbReference type="RefSeq" id="WP_219729276.1">
    <property type="nucleotide sequence ID" value="NZ_AP014612.1"/>
</dbReference>